<gene>
    <name evidence="1" type="ORF">SAMN05661091_4932</name>
</gene>
<dbReference type="AlphaFoldDB" id="A0A1X7HPX8"/>
<dbReference type="RefSeq" id="WP_208915616.1">
    <property type="nucleotide sequence ID" value="NZ_LT840184.1"/>
</dbReference>
<dbReference type="EMBL" id="LT840184">
    <property type="protein sequence ID" value="SMF90201.1"/>
    <property type="molecule type" value="Genomic_DNA"/>
</dbReference>
<accession>A0A1X7HPX8</accession>
<dbReference type="Proteomes" id="UP000192940">
    <property type="component" value="Chromosome I"/>
</dbReference>
<protein>
    <submittedName>
        <fullName evidence="1">Uncharacterized protein</fullName>
    </submittedName>
</protein>
<organism evidence="1 2">
    <name type="scientific">Paenibacillus uliginis N3/975</name>
    <dbReference type="NCBI Taxonomy" id="1313296"/>
    <lineage>
        <taxon>Bacteria</taxon>
        <taxon>Bacillati</taxon>
        <taxon>Bacillota</taxon>
        <taxon>Bacilli</taxon>
        <taxon>Bacillales</taxon>
        <taxon>Paenibacillaceae</taxon>
        <taxon>Paenibacillus</taxon>
    </lineage>
</organism>
<reference evidence="1 2" key="1">
    <citation type="submission" date="2017-04" db="EMBL/GenBank/DDBJ databases">
        <authorList>
            <person name="Afonso C.L."/>
            <person name="Miller P.J."/>
            <person name="Scott M.A."/>
            <person name="Spackman E."/>
            <person name="Goraichik I."/>
            <person name="Dimitrov K.M."/>
            <person name="Suarez D.L."/>
            <person name="Swayne D.E."/>
        </authorList>
    </citation>
    <scope>NUCLEOTIDE SEQUENCE [LARGE SCALE GENOMIC DNA]</scope>
    <source>
        <strain evidence="1 2">N3/975</strain>
    </source>
</reference>
<evidence type="ECO:0000313" key="1">
    <source>
        <dbReference type="EMBL" id="SMF90201.1"/>
    </source>
</evidence>
<evidence type="ECO:0000313" key="2">
    <source>
        <dbReference type="Proteomes" id="UP000192940"/>
    </source>
</evidence>
<keyword evidence="2" id="KW-1185">Reference proteome</keyword>
<name>A0A1X7HPX8_9BACL</name>
<proteinExistence type="predicted"/>
<sequence>MELFNKITWENNQITNGYVLVVTPFYQEVAGREVDPIAEVIWRHKDYIRTSSTIPILEGAVPDCLFEDGQAYPIGMDQAPAIKVGIGVERKRSH</sequence>